<comment type="caution">
    <text evidence="2">The sequence shown here is derived from an EMBL/GenBank/DDBJ whole genome shotgun (WGS) entry which is preliminary data.</text>
</comment>
<dbReference type="Proteomes" id="UP000813462">
    <property type="component" value="Unassembled WGS sequence"/>
</dbReference>
<evidence type="ECO:0000313" key="3">
    <source>
        <dbReference type="Proteomes" id="UP000813462"/>
    </source>
</evidence>
<dbReference type="EMBL" id="JAEACU010000530">
    <property type="protein sequence ID" value="KAH7510466.1"/>
    <property type="molecule type" value="Genomic_DNA"/>
</dbReference>
<dbReference type="AlphaFoldDB" id="A0A978U7Q2"/>
<sequence>MAKNPSAYLLFLAILVLTTATSSSATSLNVAVGSQVRLLAGLLARSEGFCLPLPACVGVNVSLSCDGDRTSLGQAITNAGGFYSSLSTWVQAFSLTQQAVPSLSTFLSPTALLSLPLE</sequence>
<organism evidence="2 3">
    <name type="scientific">Ziziphus jujuba var. spinosa</name>
    <dbReference type="NCBI Taxonomy" id="714518"/>
    <lineage>
        <taxon>Eukaryota</taxon>
        <taxon>Viridiplantae</taxon>
        <taxon>Streptophyta</taxon>
        <taxon>Embryophyta</taxon>
        <taxon>Tracheophyta</taxon>
        <taxon>Spermatophyta</taxon>
        <taxon>Magnoliopsida</taxon>
        <taxon>eudicotyledons</taxon>
        <taxon>Gunneridae</taxon>
        <taxon>Pentapetalae</taxon>
        <taxon>rosids</taxon>
        <taxon>fabids</taxon>
        <taxon>Rosales</taxon>
        <taxon>Rhamnaceae</taxon>
        <taxon>Paliureae</taxon>
        <taxon>Ziziphus</taxon>
    </lineage>
</organism>
<feature type="signal peptide" evidence="1">
    <location>
        <begin position="1"/>
        <end position="25"/>
    </location>
</feature>
<gene>
    <name evidence="2" type="ORF">FEM48_ZijujUnG0129100</name>
</gene>
<proteinExistence type="predicted"/>
<reference evidence="2" key="1">
    <citation type="journal article" date="2021" name="Front. Plant Sci.">
        <title>Chromosome-Scale Genome Assembly for Chinese Sour Jujube and Insights Into Its Genome Evolution and Domestication Signature.</title>
        <authorList>
            <person name="Shen L.-Y."/>
            <person name="Luo H."/>
            <person name="Wang X.-L."/>
            <person name="Wang X.-M."/>
            <person name="Qiu X.-J."/>
            <person name="Liu H."/>
            <person name="Zhou S.-S."/>
            <person name="Jia K.-H."/>
            <person name="Nie S."/>
            <person name="Bao Y.-T."/>
            <person name="Zhang R.-G."/>
            <person name="Yun Q.-Z."/>
            <person name="Chai Y.-H."/>
            <person name="Lu J.-Y."/>
            <person name="Li Y."/>
            <person name="Zhao S.-W."/>
            <person name="Mao J.-F."/>
            <person name="Jia S.-G."/>
            <person name="Mao Y.-M."/>
        </authorList>
    </citation>
    <scope>NUCLEOTIDE SEQUENCE</scope>
    <source>
        <strain evidence="2">AT0</strain>
        <tissue evidence="2">Leaf</tissue>
    </source>
</reference>
<feature type="chain" id="PRO_5036777793" evidence="1">
    <location>
        <begin position="26"/>
        <end position="118"/>
    </location>
</feature>
<keyword evidence="1" id="KW-0732">Signal</keyword>
<evidence type="ECO:0000313" key="2">
    <source>
        <dbReference type="EMBL" id="KAH7510466.1"/>
    </source>
</evidence>
<evidence type="ECO:0000256" key="1">
    <source>
        <dbReference type="SAM" id="SignalP"/>
    </source>
</evidence>
<name>A0A978U7Q2_ZIZJJ</name>
<protein>
    <submittedName>
        <fullName evidence="2">Uncharacterized protein</fullName>
    </submittedName>
</protein>
<accession>A0A978U7Q2</accession>